<feature type="domain" description="HTH iclR-type" evidence="4">
    <location>
        <begin position="10"/>
        <end position="70"/>
    </location>
</feature>
<evidence type="ECO:0000313" key="7">
    <source>
        <dbReference type="Proteomes" id="UP000247892"/>
    </source>
</evidence>
<dbReference type="PROSITE" id="PS51077">
    <property type="entry name" value="HTH_ICLR"/>
    <property type="match status" value="1"/>
</dbReference>
<dbReference type="RefSeq" id="WP_110336742.1">
    <property type="nucleotide sequence ID" value="NZ_MASU01000005.1"/>
</dbReference>
<dbReference type="EMBL" id="MASU01000005">
    <property type="protein sequence ID" value="PXY36656.1"/>
    <property type="molecule type" value="Genomic_DNA"/>
</dbReference>
<dbReference type="InterPro" id="IPR005471">
    <property type="entry name" value="Tscrpt_reg_IclR_N"/>
</dbReference>
<dbReference type="OrthoDB" id="4068713at2"/>
<protein>
    <recommendedName>
        <fullName evidence="8">IclR family transcriptional regulator</fullName>
    </recommendedName>
</protein>
<comment type="caution">
    <text evidence="6">The sequence shown here is derived from an EMBL/GenBank/DDBJ whole genome shotgun (WGS) entry which is preliminary data.</text>
</comment>
<keyword evidence="7" id="KW-1185">Reference proteome</keyword>
<dbReference type="InterPro" id="IPR050707">
    <property type="entry name" value="HTH_MetabolicPath_Reg"/>
</dbReference>
<dbReference type="Gene3D" id="1.10.10.10">
    <property type="entry name" value="Winged helix-like DNA-binding domain superfamily/Winged helix DNA-binding domain"/>
    <property type="match status" value="1"/>
</dbReference>
<organism evidence="6 7">
    <name type="scientific">Prauserella flavalba</name>
    <dbReference type="NCBI Taxonomy" id="1477506"/>
    <lineage>
        <taxon>Bacteria</taxon>
        <taxon>Bacillati</taxon>
        <taxon>Actinomycetota</taxon>
        <taxon>Actinomycetes</taxon>
        <taxon>Pseudonocardiales</taxon>
        <taxon>Pseudonocardiaceae</taxon>
        <taxon>Prauserella</taxon>
    </lineage>
</organism>
<reference evidence="6 7" key="1">
    <citation type="submission" date="2016-07" db="EMBL/GenBank/DDBJ databases">
        <title>Draft genome sequence of Prauserella sp. YIM 121212, isolated from alkaline soil.</title>
        <authorList>
            <person name="Ruckert C."/>
            <person name="Albersmeier A."/>
            <person name="Jiang C.-L."/>
            <person name="Jiang Y."/>
            <person name="Kalinowski J."/>
            <person name="Schneider O."/>
            <person name="Winkler A."/>
            <person name="Zotchev S.B."/>
        </authorList>
    </citation>
    <scope>NUCLEOTIDE SEQUENCE [LARGE SCALE GENOMIC DNA]</scope>
    <source>
        <strain evidence="6 7">YIM 121212</strain>
    </source>
</reference>
<dbReference type="SMART" id="SM00346">
    <property type="entry name" value="HTH_ICLR"/>
    <property type="match status" value="1"/>
</dbReference>
<evidence type="ECO:0000259" key="5">
    <source>
        <dbReference type="PROSITE" id="PS51078"/>
    </source>
</evidence>
<dbReference type="SUPFAM" id="SSF46785">
    <property type="entry name" value="Winged helix' DNA-binding domain"/>
    <property type="match status" value="1"/>
</dbReference>
<dbReference type="AlphaFoldDB" id="A0A318LQ64"/>
<dbReference type="InterPro" id="IPR014757">
    <property type="entry name" value="Tscrpt_reg_IclR_C"/>
</dbReference>
<dbReference type="SUPFAM" id="SSF55781">
    <property type="entry name" value="GAF domain-like"/>
    <property type="match status" value="1"/>
</dbReference>
<dbReference type="GO" id="GO:0003700">
    <property type="term" value="F:DNA-binding transcription factor activity"/>
    <property type="evidence" value="ECO:0007669"/>
    <property type="project" value="TreeGrafter"/>
</dbReference>
<feature type="domain" description="IclR-ED" evidence="5">
    <location>
        <begin position="71"/>
        <end position="254"/>
    </location>
</feature>
<dbReference type="InterPro" id="IPR036390">
    <property type="entry name" value="WH_DNA-bd_sf"/>
</dbReference>
<evidence type="ECO:0000256" key="1">
    <source>
        <dbReference type="ARBA" id="ARBA00023015"/>
    </source>
</evidence>
<proteinExistence type="predicted"/>
<dbReference type="PROSITE" id="PS51078">
    <property type="entry name" value="ICLR_ED"/>
    <property type="match status" value="1"/>
</dbReference>
<dbReference type="PANTHER" id="PTHR30136:SF35">
    <property type="entry name" value="HTH-TYPE TRANSCRIPTIONAL REGULATOR RV1719"/>
    <property type="match status" value="1"/>
</dbReference>
<evidence type="ECO:0000256" key="2">
    <source>
        <dbReference type="ARBA" id="ARBA00023125"/>
    </source>
</evidence>
<keyword evidence="3" id="KW-0804">Transcription</keyword>
<sequence length="256" mass="26997">MATANTNSPMRSVHRAFEVLKVLELAQQPLRLTDLAQRTGLHVATTQRLVNVLTEHGYASRHANGYTAGPAALSTAHAFATTSPLRLVARPVLEEIATASGLTASLYVRVQDNRVLIDRVEGGQRPHYSLPIGERLPLYPGAAGKVFLACDPGHDLDATARRLQPVTLANGTVLDATAIRTDLEDAREHGFAVSADERQFGTTAIAAPITDAAGRTLGSLGLSGATHSLRDVQSTALPADVRRAAHTIGARVPAAG</sequence>
<evidence type="ECO:0000259" key="4">
    <source>
        <dbReference type="PROSITE" id="PS51077"/>
    </source>
</evidence>
<evidence type="ECO:0000313" key="6">
    <source>
        <dbReference type="EMBL" id="PXY36656.1"/>
    </source>
</evidence>
<dbReference type="GO" id="GO:0003677">
    <property type="term" value="F:DNA binding"/>
    <property type="evidence" value="ECO:0007669"/>
    <property type="project" value="UniProtKB-KW"/>
</dbReference>
<evidence type="ECO:0000256" key="3">
    <source>
        <dbReference type="ARBA" id="ARBA00023163"/>
    </source>
</evidence>
<dbReference type="Pfam" id="PF09339">
    <property type="entry name" value="HTH_IclR"/>
    <property type="match status" value="1"/>
</dbReference>
<keyword evidence="1" id="KW-0805">Transcription regulation</keyword>
<accession>A0A318LQ64</accession>
<keyword evidence="2" id="KW-0238">DNA-binding</keyword>
<evidence type="ECO:0008006" key="8">
    <source>
        <dbReference type="Google" id="ProtNLM"/>
    </source>
</evidence>
<dbReference type="InterPro" id="IPR029016">
    <property type="entry name" value="GAF-like_dom_sf"/>
</dbReference>
<dbReference type="GO" id="GO:0045892">
    <property type="term" value="P:negative regulation of DNA-templated transcription"/>
    <property type="evidence" value="ECO:0007669"/>
    <property type="project" value="TreeGrafter"/>
</dbReference>
<dbReference type="Gene3D" id="3.30.450.40">
    <property type="match status" value="1"/>
</dbReference>
<dbReference type="Proteomes" id="UP000247892">
    <property type="component" value="Unassembled WGS sequence"/>
</dbReference>
<dbReference type="PANTHER" id="PTHR30136">
    <property type="entry name" value="HELIX-TURN-HELIX TRANSCRIPTIONAL REGULATOR, ICLR FAMILY"/>
    <property type="match status" value="1"/>
</dbReference>
<dbReference type="InterPro" id="IPR036388">
    <property type="entry name" value="WH-like_DNA-bd_sf"/>
</dbReference>
<gene>
    <name evidence="6" type="ORF">BA062_14920</name>
</gene>
<dbReference type="Pfam" id="PF01614">
    <property type="entry name" value="IclR_C"/>
    <property type="match status" value="1"/>
</dbReference>
<name>A0A318LQ64_9PSEU</name>